<evidence type="ECO:0000313" key="2">
    <source>
        <dbReference type="Proteomes" id="UP001497535"/>
    </source>
</evidence>
<sequence>MTIQFFVWLSSLRIQFIYFAIVISLPSLILYLIEIITIIGNKEFHNPFYKLFLIRSVPNILYTLDSYYCYRLTVLFGNWLYPFYDSLPNWMLRLSFFLTYSTTLADFLATSLILVNRWTAITMAISYKRVWSKLILPSALIVFGIPTLLYIPILTVNCYLQNDTSSGGFYINQDKVTFYQGFPLNVFLCVSFLVVCILLNIATLISYRKHCKKDKRNKSNQQIHHEKTEYKLMVYAIATFIGHLIIVLEQLSTTIFKQPEYAAAVITQYPWTMDFGSVVLPSWLLFWASDNFRKFIFKKFCPKFLQNFSITIKFNAVQQATMVKPVNNVHNTKT</sequence>
<dbReference type="EMBL" id="CAVMJV010000016">
    <property type="protein sequence ID" value="CAK5056889.1"/>
    <property type="molecule type" value="Genomic_DNA"/>
</dbReference>
<dbReference type="Proteomes" id="UP001497535">
    <property type="component" value="Unassembled WGS sequence"/>
</dbReference>
<reference evidence="1" key="1">
    <citation type="submission" date="2023-11" db="EMBL/GenBank/DDBJ databases">
        <authorList>
            <person name="Poullet M."/>
        </authorList>
    </citation>
    <scope>NUCLEOTIDE SEQUENCE</scope>
    <source>
        <strain evidence="1">E1834</strain>
    </source>
</reference>
<proteinExistence type="predicted"/>
<protein>
    <submittedName>
        <fullName evidence="1">Uncharacterized protein</fullName>
    </submittedName>
</protein>
<organism evidence="1 2">
    <name type="scientific">Meloidogyne enterolobii</name>
    <name type="common">Root-knot nematode worm</name>
    <name type="synonym">Meloidogyne mayaguensis</name>
    <dbReference type="NCBI Taxonomy" id="390850"/>
    <lineage>
        <taxon>Eukaryota</taxon>
        <taxon>Metazoa</taxon>
        <taxon>Ecdysozoa</taxon>
        <taxon>Nematoda</taxon>
        <taxon>Chromadorea</taxon>
        <taxon>Rhabditida</taxon>
        <taxon>Tylenchina</taxon>
        <taxon>Tylenchomorpha</taxon>
        <taxon>Tylenchoidea</taxon>
        <taxon>Meloidogynidae</taxon>
        <taxon>Meloidogyninae</taxon>
        <taxon>Meloidogyne</taxon>
    </lineage>
</organism>
<evidence type="ECO:0000313" key="1">
    <source>
        <dbReference type="EMBL" id="CAK5056889.1"/>
    </source>
</evidence>
<name>A0ACB0YPT6_MELEN</name>
<keyword evidence="2" id="KW-1185">Reference proteome</keyword>
<accession>A0ACB0YPT6</accession>
<comment type="caution">
    <text evidence="1">The sequence shown here is derived from an EMBL/GenBank/DDBJ whole genome shotgun (WGS) entry which is preliminary data.</text>
</comment>
<gene>
    <name evidence="1" type="ORF">MENTE1834_LOCUS15036</name>
</gene>